<organism evidence="2 3">
    <name type="scientific">Microbotryum saponariae</name>
    <dbReference type="NCBI Taxonomy" id="289078"/>
    <lineage>
        <taxon>Eukaryota</taxon>
        <taxon>Fungi</taxon>
        <taxon>Dikarya</taxon>
        <taxon>Basidiomycota</taxon>
        <taxon>Pucciniomycotina</taxon>
        <taxon>Microbotryomycetes</taxon>
        <taxon>Microbotryales</taxon>
        <taxon>Microbotryaceae</taxon>
        <taxon>Microbotryum</taxon>
    </lineage>
</organism>
<sequence>MGDPPSPGANRRQAEDEPSHSAQVGRQDRPSPACIDDNHTVGREEARKQGILIEVLLSKPRPVCVE</sequence>
<reference evidence="3" key="1">
    <citation type="submission" date="2016-10" db="EMBL/GenBank/DDBJ databases">
        <authorList>
            <person name="Jeantristanb JTB J.-T."/>
            <person name="Ricardo R."/>
        </authorList>
    </citation>
    <scope>NUCLEOTIDE SEQUENCE [LARGE SCALE GENOMIC DNA]</scope>
</reference>
<proteinExistence type="predicted"/>
<dbReference type="Proteomes" id="UP000249723">
    <property type="component" value="Unassembled WGS sequence"/>
</dbReference>
<keyword evidence="3" id="KW-1185">Reference proteome</keyword>
<evidence type="ECO:0000313" key="3">
    <source>
        <dbReference type="Proteomes" id="UP000249723"/>
    </source>
</evidence>
<gene>
    <name evidence="2" type="ORF">BZ3500_MVSOF-1268-A1-R1_CHR7-2G09520</name>
</gene>
<protein>
    <submittedName>
        <fullName evidence="2">BZ3500_MvSof-1268-A1-R1_Chr7-2g09520 protein</fullName>
    </submittedName>
</protein>
<dbReference type="AlphaFoldDB" id="A0A2X0LTK0"/>
<dbReference type="EMBL" id="FMWP01000126">
    <property type="protein sequence ID" value="SDA02623.1"/>
    <property type="molecule type" value="Genomic_DNA"/>
</dbReference>
<feature type="region of interest" description="Disordered" evidence="1">
    <location>
        <begin position="1"/>
        <end position="42"/>
    </location>
</feature>
<accession>A0A2X0LTK0</accession>
<evidence type="ECO:0000313" key="2">
    <source>
        <dbReference type="EMBL" id="SDA02623.1"/>
    </source>
</evidence>
<name>A0A2X0LTK0_9BASI</name>
<evidence type="ECO:0000256" key="1">
    <source>
        <dbReference type="SAM" id="MobiDB-lite"/>
    </source>
</evidence>